<dbReference type="AlphaFoldDB" id="B0DDM5"/>
<evidence type="ECO:0000313" key="3">
    <source>
        <dbReference type="Proteomes" id="UP000001194"/>
    </source>
</evidence>
<protein>
    <submittedName>
        <fullName evidence="2">Predicted protein</fullName>
    </submittedName>
</protein>
<feature type="compositionally biased region" description="Polar residues" evidence="1">
    <location>
        <begin position="97"/>
        <end position="117"/>
    </location>
</feature>
<dbReference type="InParanoid" id="B0DDM5"/>
<dbReference type="HOGENOM" id="CLU_1133747_0_0_1"/>
<gene>
    <name evidence="2" type="ORF">LACBIDRAFT_328063</name>
</gene>
<reference evidence="2 3" key="1">
    <citation type="journal article" date="2008" name="Nature">
        <title>The genome of Laccaria bicolor provides insights into mycorrhizal symbiosis.</title>
        <authorList>
            <person name="Martin F."/>
            <person name="Aerts A."/>
            <person name="Ahren D."/>
            <person name="Brun A."/>
            <person name="Danchin E.G.J."/>
            <person name="Duchaussoy F."/>
            <person name="Gibon J."/>
            <person name="Kohler A."/>
            <person name="Lindquist E."/>
            <person name="Pereda V."/>
            <person name="Salamov A."/>
            <person name="Shapiro H.J."/>
            <person name="Wuyts J."/>
            <person name="Blaudez D."/>
            <person name="Buee M."/>
            <person name="Brokstein P."/>
            <person name="Canbaeck B."/>
            <person name="Cohen D."/>
            <person name="Courty P.E."/>
            <person name="Coutinho P.M."/>
            <person name="Delaruelle C."/>
            <person name="Detter J.C."/>
            <person name="Deveau A."/>
            <person name="DiFazio S."/>
            <person name="Duplessis S."/>
            <person name="Fraissinet-Tachet L."/>
            <person name="Lucic E."/>
            <person name="Frey-Klett P."/>
            <person name="Fourrey C."/>
            <person name="Feussner I."/>
            <person name="Gay G."/>
            <person name="Grimwood J."/>
            <person name="Hoegger P.J."/>
            <person name="Jain P."/>
            <person name="Kilaru S."/>
            <person name="Labbe J."/>
            <person name="Lin Y.C."/>
            <person name="Legue V."/>
            <person name="Le Tacon F."/>
            <person name="Marmeisse R."/>
            <person name="Melayah D."/>
            <person name="Montanini B."/>
            <person name="Muratet M."/>
            <person name="Nehls U."/>
            <person name="Niculita-Hirzel H."/>
            <person name="Oudot-Le Secq M.P."/>
            <person name="Peter M."/>
            <person name="Quesneville H."/>
            <person name="Rajashekar B."/>
            <person name="Reich M."/>
            <person name="Rouhier N."/>
            <person name="Schmutz J."/>
            <person name="Yin T."/>
            <person name="Chalot M."/>
            <person name="Henrissat B."/>
            <person name="Kuees U."/>
            <person name="Lucas S."/>
            <person name="Van de Peer Y."/>
            <person name="Podila G.K."/>
            <person name="Polle A."/>
            <person name="Pukkila P.J."/>
            <person name="Richardson P.M."/>
            <person name="Rouze P."/>
            <person name="Sanders I.R."/>
            <person name="Stajich J.E."/>
            <person name="Tunlid A."/>
            <person name="Tuskan G."/>
            <person name="Grigoriev I.V."/>
        </authorList>
    </citation>
    <scope>NUCLEOTIDE SEQUENCE [LARGE SCALE GENOMIC DNA]</scope>
    <source>
        <strain evidence="3">S238N-H82 / ATCC MYA-4686</strain>
    </source>
</reference>
<accession>B0DDM5</accession>
<dbReference type="Proteomes" id="UP000001194">
    <property type="component" value="Unassembled WGS sequence"/>
</dbReference>
<feature type="compositionally biased region" description="Pro residues" evidence="1">
    <location>
        <begin position="150"/>
        <end position="160"/>
    </location>
</feature>
<name>B0DDM5_LACBS</name>
<feature type="region of interest" description="Disordered" evidence="1">
    <location>
        <begin position="19"/>
        <end position="245"/>
    </location>
</feature>
<dbReference type="KEGG" id="lbc:LACBIDRAFT_328063"/>
<sequence length="245" mass="24945">MSENLFYLSQPMRPLTAEHFNGHLASDQTSTTPLSGDAQAIKDGFDHLGGSTDPRSGFGRIPQSSPPDSKGDLNTGVDTPDAGSAAKPQPVAVFPSGPTNASPTSEPSSNPVITTPNPAIPLTPGGQAIKDGFDHLGTAGDPRTGLGKIPTPPDSIPPTNHPTSPSATQPVDAVPTSDSKSEPSVAVDPKTAPLTPDGQAIKDGFDHLGTAHDPRKGLGKIPPPPSSGVATDSSVQPQPLSDATW</sequence>
<dbReference type="RefSeq" id="XP_001882171.1">
    <property type="nucleotide sequence ID" value="XM_001882136.1"/>
</dbReference>
<dbReference type="GeneID" id="6077698"/>
<feature type="compositionally biased region" description="Polar residues" evidence="1">
    <location>
        <begin position="228"/>
        <end position="245"/>
    </location>
</feature>
<feature type="compositionally biased region" description="Basic and acidic residues" evidence="1">
    <location>
        <begin position="203"/>
        <end position="216"/>
    </location>
</feature>
<proteinExistence type="predicted"/>
<evidence type="ECO:0000313" key="2">
    <source>
        <dbReference type="EMBL" id="EDR07240.1"/>
    </source>
</evidence>
<keyword evidence="3" id="KW-1185">Reference proteome</keyword>
<organism evidence="3">
    <name type="scientific">Laccaria bicolor (strain S238N-H82 / ATCC MYA-4686)</name>
    <name type="common">Bicoloured deceiver</name>
    <name type="synonym">Laccaria laccata var. bicolor</name>
    <dbReference type="NCBI Taxonomy" id="486041"/>
    <lineage>
        <taxon>Eukaryota</taxon>
        <taxon>Fungi</taxon>
        <taxon>Dikarya</taxon>
        <taxon>Basidiomycota</taxon>
        <taxon>Agaricomycotina</taxon>
        <taxon>Agaricomycetes</taxon>
        <taxon>Agaricomycetidae</taxon>
        <taxon>Agaricales</taxon>
        <taxon>Agaricineae</taxon>
        <taxon>Hydnangiaceae</taxon>
        <taxon>Laccaria</taxon>
    </lineage>
</organism>
<dbReference type="EMBL" id="DS547105">
    <property type="protein sequence ID" value="EDR07240.1"/>
    <property type="molecule type" value="Genomic_DNA"/>
</dbReference>
<evidence type="ECO:0000256" key="1">
    <source>
        <dbReference type="SAM" id="MobiDB-lite"/>
    </source>
</evidence>